<protein>
    <submittedName>
        <fullName evidence="2">Retrovirus-related Pol polyprotein from transposon RE2</fullName>
    </submittedName>
</protein>
<evidence type="ECO:0000313" key="2">
    <source>
        <dbReference type="EMBL" id="KAL0391624.1"/>
    </source>
</evidence>
<accession>A0AAW2SHL8</accession>
<proteinExistence type="predicted"/>
<dbReference type="Pfam" id="PF07727">
    <property type="entry name" value="RVT_2"/>
    <property type="match status" value="1"/>
</dbReference>
<feature type="domain" description="Reverse transcriptase Ty1/copia-type" evidence="1">
    <location>
        <begin position="98"/>
        <end position="149"/>
    </location>
</feature>
<name>A0AAW2SHL8_9LAMI</name>
<comment type="caution">
    <text evidence="2">The sequence shown here is derived from an EMBL/GenBank/DDBJ whole genome shotgun (WGS) entry which is preliminary data.</text>
</comment>
<dbReference type="AlphaFoldDB" id="A0AAW2SHL8"/>
<evidence type="ECO:0000259" key="1">
    <source>
        <dbReference type="Pfam" id="PF07727"/>
    </source>
</evidence>
<reference evidence="2" key="1">
    <citation type="submission" date="2020-06" db="EMBL/GenBank/DDBJ databases">
        <authorList>
            <person name="Li T."/>
            <person name="Hu X."/>
            <person name="Zhang T."/>
            <person name="Song X."/>
            <person name="Zhang H."/>
            <person name="Dai N."/>
            <person name="Sheng W."/>
            <person name="Hou X."/>
            <person name="Wei L."/>
        </authorList>
    </citation>
    <scope>NUCLEOTIDE SEQUENCE</scope>
    <source>
        <strain evidence="2">KEN1</strain>
        <tissue evidence="2">Leaf</tissue>
    </source>
</reference>
<dbReference type="InterPro" id="IPR013103">
    <property type="entry name" value="RVT_2"/>
</dbReference>
<gene>
    <name evidence="2" type="ORF">Slati_4526600</name>
</gene>
<sequence length="151" mass="17922">MATSTSWMDESEYRWMLERSARTIVMRRNLSKLQRFCTWMLCAFVGQRIRISGRVGWGYDGYRYSTLQGLEIPLDRVRFNICCFFNNMNKSMASRVSFTDEVFMEQPPGFEDFLTPDYVCKLHKPIYGLRQAPRAWYNELRTFLVSEGFSI</sequence>
<organism evidence="2">
    <name type="scientific">Sesamum latifolium</name>
    <dbReference type="NCBI Taxonomy" id="2727402"/>
    <lineage>
        <taxon>Eukaryota</taxon>
        <taxon>Viridiplantae</taxon>
        <taxon>Streptophyta</taxon>
        <taxon>Embryophyta</taxon>
        <taxon>Tracheophyta</taxon>
        <taxon>Spermatophyta</taxon>
        <taxon>Magnoliopsida</taxon>
        <taxon>eudicotyledons</taxon>
        <taxon>Gunneridae</taxon>
        <taxon>Pentapetalae</taxon>
        <taxon>asterids</taxon>
        <taxon>lamiids</taxon>
        <taxon>Lamiales</taxon>
        <taxon>Pedaliaceae</taxon>
        <taxon>Sesamum</taxon>
    </lineage>
</organism>
<dbReference type="EMBL" id="JACGWN010000017">
    <property type="protein sequence ID" value="KAL0391624.1"/>
    <property type="molecule type" value="Genomic_DNA"/>
</dbReference>
<reference evidence="2" key="2">
    <citation type="journal article" date="2024" name="Plant">
        <title>Genomic evolution and insights into agronomic trait innovations of Sesamum species.</title>
        <authorList>
            <person name="Miao H."/>
            <person name="Wang L."/>
            <person name="Qu L."/>
            <person name="Liu H."/>
            <person name="Sun Y."/>
            <person name="Le M."/>
            <person name="Wang Q."/>
            <person name="Wei S."/>
            <person name="Zheng Y."/>
            <person name="Lin W."/>
            <person name="Duan Y."/>
            <person name="Cao H."/>
            <person name="Xiong S."/>
            <person name="Wang X."/>
            <person name="Wei L."/>
            <person name="Li C."/>
            <person name="Ma Q."/>
            <person name="Ju M."/>
            <person name="Zhao R."/>
            <person name="Li G."/>
            <person name="Mu C."/>
            <person name="Tian Q."/>
            <person name="Mei H."/>
            <person name="Zhang T."/>
            <person name="Gao T."/>
            <person name="Zhang H."/>
        </authorList>
    </citation>
    <scope>NUCLEOTIDE SEQUENCE</scope>
    <source>
        <strain evidence="2">KEN1</strain>
    </source>
</reference>